<sequence length="226" mass="26123">MDRYSEREDVDKENPVDVCLESIYRNNGTTGLREFFEVIKTTYLPAGENIGDSHELIVHLCDKLPWLDKAFRFETGDRIECGGCKAVQVEKTTAIDVNLVPSRAGIPLLDAIHEYVRPQTISDWKCDKCSHLGCTKQVLFGTFPKVLMFWSTTPIDYSSLLVLNGKKYFLFSVVCFNGGHWWTYARKLPPGHAWYVLDDMNVREMDSKKFPVDRTMRVLLYFLYEN</sequence>
<dbReference type="GO" id="GO:0005634">
    <property type="term" value="C:nucleus"/>
    <property type="evidence" value="ECO:0007669"/>
    <property type="project" value="TreeGrafter"/>
</dbReference>
<dbReference type="AlphaFoldDB" id="A0A6C0B525"/>
<accession>A0A6C0B525</accession>
<dbReference type="GO" id="GO:0005829">
    <property type="term" value="C:cytosol"/>
    <property type="evidence" value="ECO:0007669"/>
    <property type="project" value="TreeGrafter"/>
</dbReference>
<dbReference type="PROSITE" id="PS50235">
    <property type="entry name" value="USP_3"/>
    <property type="match status" value="1"/>
</dbReference>
<organism evidence="2">
    <name type="scientific">viral metagenome</name>
    <dbReference type="NCBI Taxonomy" id="1070528"/>
    <lineage>
        <taxon>unclassified sequences</taxon>
        <taxon>metagenomes</taxon>
        <taxon>organismal metagenomes</taxon>
    </lineage>
</organism>
<dbReference type="GO" id="GO:0004843">
    <property type="term" value="F:cysteine-type deubiquitinase activity"/>
    <property type="evidence" value="ECO:0007669"/>
    <property type="project" value="TreeGrafter"/>
</dbReference>
<name>A0A6C0B525_9ZZZZ</name>
<feature type="domain" description="USP" evidence="1">
    <location>
        <begin position="1"/>
        <end position="226"/>
    </location>
</feature>
<evidence type="ECO:0000313" key="2">
    <source>
        <dbReference type="EMBL" id="QHS87142.1"/>
    </source>
</evidence>
<dbReference type="SUPFAM" id="SSF54001">
    <property type="entry name" value="Cysteine proteinases"/>
    <property type="match status" value="1"/>
</dbReference>
<reference evidence="2" key="1">
    <citation type="journal article" date="2020" name="Nature">
        <title>Giant virus diversity and host interactions through global metagenomics.</title>
        <authorList>
            <person name="Schulz F."/>
            <person name="Roux S."/>
            <person name="Paez-Espino D."/>
            <person name="Jungbluth S."/>
            <person name="Walsh D.A."/>
            <person name="Denef V.J."/>
            <person name="McMahon K.D."/>
            <person name="Konstantinidis K.T."/>
            <person name="Eloe-Fadrosh E.A."/>
            <person name="Kyrpides N.C."/>
            <person name="Woyke T."/>
        </authorList>
    </citation>
    <scope>NUCLEOTIDE SEQUENCE</scope>
    <source>
        <strain evidence="2">GVMAG-M-3300009684-20</strain>
    </source>
</reference>
<dbReference type="PANTHER" id="PTHR24006">
    <property type="entry name" value="UBIQUITIN CARBOXYL-TERMINAL HYDROLASE"/>
    <property type="match status" value="1"/>
</dbReference>
<dbReference type="InterPro" id="IPR050164">
    <property type="entry name" value="Peptidase_C19"/>
</dbReference>
<dbReference type="EMBL" id="MN739078">
    <property type="protein sequence ID" value="QHS87142.1"/>
    <property type="molecule type" value="Genomic_DNA"/>
</dbReference>
<dbReference type="Gene3D" id="3.90.70.10">
    <property type="entry name" value="Cysteine proteinases"/>
    <property type="match status" value="1"/>
</dbReference>
<protein>
    <recommendedName>
        <fullName evidence="1">USP domain-containing protein</fullName>
    </recommendedName>
</protein>
<evidence type="ECO:0000259" key="1">
    <source>
        <dbReference type="PROSITE" id="PS50235"/>
    </source>
</evidence>
<dbReference type="GO" id="GO:0016579">
    <property type="term" value="P:protein deubiquitination"/>
    <property type="evidence" value="ECO:0007669"/>
    <property type="project" value="TreeGrafter"/>
</dbReference>
<dbReference type="InterPro" id="IPR038765">
    <property type="entry name" value="Papain-like_cys_pep_sf"/>
</dbReference>
<dbReference type="InterPro" id="IPR028889">
    <property type="entry name" value="USP"/>
</dbReference>
<proteinExistence type="predicted"/>